<protein>
    <recommendedName>
        <fullName evidence="4">Arylesterase</fullName>
    </recommendedName>
</protein>
<evidence type="ECO:0000313" key="3">
    <source>
        <dbReference type="Proteomes" id="UP000835052"/>
    </source>
</evidence>
<dbReference type="PANTHER" id="PTHR11799">
    <property type="entry name" value="PARAOXONASE"/>
    <property type="match status" value="1"/>
</dbReference>
<dbReference type="OrthoDB" id="423498at2759"/>
<dbReference type="PANTHER" id="PTHR11799:SF12">
    <property type="entry name" value="PARAOXONASE-RELATED"/>
    <property type="match status" value="1"/>
</dbReference>
<dbReference type="AlphaFoldDB" id="A0A8S1HD20"/>
<dbReference type="Gene3D" id="2.120.10.30">
    <property type="entry name" value="TolB, C-terminal domain"/>
    <property type="match status" value="1"/>
</dbReference>
<dbReference type="SUPFAM" id="SSF63829">
    <property type="entry name" value="Calcium-dependent phosphotriesterase"/>
    <property type="match status" value="1"/>
</dbReference>
<organism evidence="2 3">
    <name type="scientific">Caenorhabditis auriculariae</name>
    <dbReference type="NCBI Taxonomy" id="2777116"/>
    <lineage>
        <taxon>Eukaryota</taxon>
        <taxon>Metazoa</taxon>
        <taxon>Ecdysozoa</taxon>
        <taxon>Nematoda</taxon>
        <taxon>Chromadorea</taxon>
        <taxon>Rhabditida</taxon>
        <taxon>Rhabditina</taxon>
        <taxon>Rhabditomorpha</taxon>
        <taxon>Rhabditoidea</taxon>
        <taxon>Rhabditidae</taxon>
        <taxon>Peloderinae</taxon>
        <taxon>Caenorhabditis</taxon>
    </lineage>
</organism>
<dbReference type="EMBL" id="CAJGYM010000027">
    <property type="protein sequence ID" value="CAD6192371.1"/>
    <property type="molecule type" value="Genomic_DNA"/>
</dbReference>
<dbReference type="Proteomes" id="UP000835052">
    <property type="component" value="Unassembled WGS sequence"/>
</dbReference>
<name>A0A8S1HD20_9PELO</name>
<keyword evidence="1" id="KW-0472">Membrane</keyword>
<accession>A0A8S1HD20</accession>
<keyword evidence="1" id="KW-1133">Transmembrane helix</keyword>
<keyword evidence="3" id="KW-1185">Reference proteome</keyword>
<feature type="transmembrane region" description="Helical" evidence="1">
    <location>
        <begin position="6"/>
        <end position="25"/>
    </location>
</feature>
<proteinExistence type="predicted"/>
<dbReference type="InterPro" id="IPR011042">
    <property type="entry name" value="6-blade_b-propeller_TolB-like"/>
</dbReference>
<reference evidence="2" key="1">
    <citation type="submission" date="2020-10" db="EMBL/GenBank/DDBJ databases">
        <authorList>
            <person name="Kikuchi T."/>
        </authorList>
    </citation>
    <scope>NUCLEOTIDE SEQUENCE</scope>
    <source>
        <strain evidence="2">NKZ352</strain>
    </source>
</reference>
<evidence type="ECO:0000313" key="2">
    <source>
        <dbReference type="EMBL" id="CAD6192371.1"/>
    </source>
</evidence>
<keyword evidence="1" id="KW-0812">Transmembrane</keyword>
<dbReference type="InterPro" id="IPR051288">
    <property type="entry name" value="Serum_paraoxonase/arylesterase"/>
</dbReference>
<evidence type="ECO:0000256" key="1">
    <source>
        <dbReference type="SAM" id="Phobius"/>
    </source>
</evidence>
<sequence length="349" mass="39758">MLWQVVGLVVVAIAVNFYVNTLFFLDYNKRVFNHRPGPCRRIEGIENGSEDIEFVESKKLAFITSGLVYFPNPHAKYDGKIFLYDFKQGDGKYQAKDLKFVGMENEDFHPHGLSHFILKDGTIRLFVTSHSKQFKHSVYLFDFDESKQQLKLVQIIRDEKFVRPNDIAAFRGRIVPSHYQCGSVVKYDGKKVEVVAAPEASNGIIFSRDFKKFFVSHINHRTVAIYDWDQKKKTLILQTKVPLLTAIDNFYIDKNNVLWIGSHPILKDAVAHLDAPDDLKFKAPSQVLRIQFSSDFKSHDITEVFVDDGNFIAASSVAVEHNNQLLIGSVGRQLVHCDIAHPAVANSKL</sequence>
<gene>
    <name evidence="2" type="ORF">CAUJ_LOCUS8290</name>
</gene>
<evidence type="ECO:0008006" key="4">
    <source>
        <dbReference type="Google" id="ProtNLM"/>
    </source>
</evidence>
<comment type="caution">
    <text evidence="2">The sequence shown here is derived from an EMBL/GenBank/DDBJ whole genome shotgun (WGS) entry which is preliminary data.</text>
</comment>